<accession>A0ABV9HC28</accession>
<comment type="caution">
    <text evidence="1">The sequence shown here is derived from an EMBL/GenBank/DDBJ whole genome shotgun (WGS) entry which is preliminary data.</text>
</comment>
<gene>
    <name evidence="1" type="ORF">ACFO6V_00180</name>
</gene>
<reference evidence="2" key="1">
    <citation type="journal article" date="2019" name="Int. J. Syst. Evol. Microbiol.">
        <title>The Global Catalogue of Microorganisms (GCM) 10K type strain sequencing project: providing services to taxonomists for standard genome sequencing and annotation.</title>
        <authorList>
            <consortium name="The Broad Institute Genomics Platform"/>
            <consortium name="The Broad Institute Genome Sequencing Center for Infectious Disease"/>
            <person name="Wu L."/>
            <person name="Ma J."/>
        </authorList>
    </citation>
    <scope>NUCLEOTIDE SEQUENCE [LARGE SCALE GENOMIC DNA]</scope>
    <source>
        <strain evidence="2">CCUG 42722</strain>
    </source>
</reference>
<protein>
    <submittedName>
        <fullName evidence="1">Uncharacterized protein</fullName>
    </submittedName>
</protein>
<sequence length="80" mass="8683">MYESAEGQVSGRPGVRAVGSPVDAAFAALLDELFTGPRVTYPPVRESPAYYGGHAHGHAHEGRRHRRFVLRAGADLDDPR</sequence>
<dbReference type="RefSeq" id="WP_377130915.1">
    <property type="nucleotide sequence ID" value="NZ_JBHSFI010000001.1"/>
</dbReference>
<dbReference type="EMBL" id="JBHSFI010000001">
    <property type="protein sequence ID" value="MFC4626626.1"/>
    <property type="molecule type" value="Genomic_DNA"/>
</dbReference>
<keyword evidence="2" id="KW-1185">Reference proteome</keyword>
<organism evidence="1 2">
    <name type="scientific">Promicromonospora alba</name>
    <dbReference type="NCBI Taxonomy" id="1616110"/>
    <lineage>
        <taxon>Bacteria</taxon>
        <taxon>Bacillati</taxon>
        <taxon>Actinomycetota</taxon>
        <taxon>Actinomycetes</taxon>
        <taxon>Micrococcales</taxon>
        <taxon>Promicromonosporaceae</taxon>
        <taxon>Promicromonospora</taxon>
    </lineage>
</organism>
<evidence type="ECO:0000313" key="1">
    <source>
        <dbReference type="EMBL" id="MFC4626626.1"/>
    </source>
</evidence>
<evidence type="ECO:0000313" key="2">
    <source>
        <dbReference type="Proteomes" id="UP001596011"/>
    </source>
</evidence>
<proteinExistence type="predicted"/>
<dbReference type="Proteomes" id="UP001596011">
    <property type="component" value="Unassembled WGS sequence"/>
</dbReference>
<name>A0ABV9HC28_9MICO</name>